<dbReference type="EMBL" id="BAAAPH010000031">
    <property type="protein sequence ID" value="GAA1602326.1"/>
    <property type="molecule type" value="Genomic_DNA"/>
</dbReference>
<sequence>MGGKTGKFLGVPYDWRPLTRERLKSRWWNPDEPRLFTPKALGWGFDVNLARLFGRHGKDSSPGS</sequence>
<dbReference type="Proteomes" id="UP001501705">
    <property type="component" value="Unassembled WGS sequence"/>
</dbReference>
<comment type="caution">
    <text evidence="2">The sequence shown here is derived from an EMBL/GenBank/DDBJ whole genome shotgun (WGS) entry which is preliminary data.</text>
</comment>
<accession>A0ABN2EBC9</accession>
<name>A0ABN2EBC9_9ACTN</name>
<dbReference type="Pfam" id="PF19124">
    <property type="entry name" value="DUF5808"/>
    <property type="match status" value="1"/>
</dbReference>
<organism evidence="2 3">
    <name type="scientific">Kribbella hippodromi</name>
    <dbReference type="NCBI Taxonomy" id="434347"/>
    <lineage>
        <taxon>Bacteria</taxon>
        <taxon>Bacillati</taxon>
        <taxon>Actinomycetota</taxon>
        <taxon>Actinomycetes</taxon>
        <taxon>Propionibacteriales</taxon>
        <taxon>Kribbellaceae</taxon>
        <taxon>Kribbella</taxon>
    </lineage>
</organism>
<evidence type="ECO:0000259" key="1">
    <source>
        <dbReference type="Pfam" id="PF19124"/>
    </source>
</evidence>
<feature type="domain" description="DUF5808" evidence="1">
    <location>
        <begin position="33"/>
        <end position="54"/>
    </location>
</feature>
<gene>
    <name evidence="2" type="ORF">GCM10009804_68510</name>
</gene>
<dbReference type="InterPro" id="IPR043831">
    <property type="entry name" value="DUF5808"/>
</dbReference>
<reference evidence="2 3" key="1">
    <citation type="journal article" date="2019" name="Int. J. Syst. Evol. Microbiol.">
        <title>The Global Catalogue of Microorganisms (GCM) 10K type strain sequencing project: providing services to taxonomists for standard genome sequencing and annotation.</title>
        <authorList>
            <consortium name="The Broad Institute Genomics Platform"/>
            <consortium name="The Broad Institute Genome Sequencing Center for Infectious Disease"/>
            <person name="Wu L."/>
            <person name="Ma J."/>
        </authorList>
    </citation>
    <scope>NUCLEOTIDE SEQUENCE [LARGE SCALE GENOMIC DNA]</scope>
    <source>
        <strain evidence="2 3">JCM 15572</strain>
    </source>
</reference>
<proteinExistence type="predicted"/>
<protein>
    <recommendedName>
        <fullName evidence="1">DUF5808 domain-containing protein</fullName>
    </recommendedName>
</protein>
<dbReference type="RefSeq" id="WP_344240413.1">
    <property type="nucleotide sequence ID" value="NZ_BAAAPH010000031.1"/>
</dbReference>
<evidence type="ECO:0000313" key="2">
    <source>
        <dbReference type="EMBL" id="GAA1602326.1"/>
    </source>
</evidence>
<keyword evidence="3" id="KW-1185">Reference proteome</keyword>
<evidence type="ECO:0000313" key="3">
    <source>
        <dbReference type="Proteomes" id="UP001501705"/>
    </source>
</evidence>